<evidence type="ECO:0000256" key="2">
    <source>
        <dbReference type="ARBA" id="ARBA00022448"/>
    </source>
</evidence>
<feature type="transmembrane region" description="Helical" evidence="7">
    <location>
        <begin position="419"/>
        <end position="440"/>
    </location>
</feature>
<feature type="transmembrane region" description="Helical" evidence="7">
    <location>
        <begin position="15"/>
        <end position="36"/>
    </location>
</feature>
<evidence type="ECO:0000313" key="8">
    <source>
        <dbReference type="EMBL" id="OZI34377.1"/>
    </source>
</evidence>
<proteinExistence type="predicted"/>
<dbReference type="EMBL" id="NEVM01000002">
    <property type="protein sequence ID" value="OZI34377.1"/>
    <property type="molecule type" value="Genomic_DNA"/>
</dbReference>
<dbReference type="Proteomes" id="UP000216020">
    <property type="component" value="Unassembled WGS sequence"/>
</dbReference>
<feature type="transmembrane region" description="Helical" evidence="7">
    <location>
        <begin position="365"/>
        <end position="385"/>
    </location>
</feature>
<feature type="transmembrane region" description="Helical" evidence="7">
    <location>
        <begin position="391"/>
        <end position="407"/>
    </location>
</feature>
<dbReference type="GO" id="GO:0005886">
    <property type="term" value="C:plasma membrane"/>
    <property type="evidence" value="ECO:0007669"/>
    <property type="project" value="UniProtKB-SubCell"/>
</dbReference>
<dbReference type="PANTHER" id="PTHR30509">
    <property type="entry name" value="P-HYDROXYBENZOIC ACID EFFLUX PUMP SUBUNIT-RELATED"/>
    <property type="match status" value="1"/>
</dbReference>
<evidence type="ECO:0000256" key="3">
    <source>
        <dbReference type="ARBA" id="ARBA00022475"/>
    </source>
</evidence>
<evidence type="ECO:0000256" key="5">
    <source>
        <dbReference type="ARBA" id="ARBA00022989"/>
    </source>
</evidence>
<feature type="transmembrane region" description="Helical" evidence="7">
    <location>
        <begin position="446"/>
        <end position="463"/>
    </location>
</feature>
<organism evidence="8 9">
    <name type="scientific">Bordetella genomosp. 10</name>
    <dbReference type="NCBI Taxonomy" id="1416804"/>
    <lineage>
        <taxon>Bacteria</taxon>
        <taxon>Pseudomonadati</taxon>
        <taxon>Pseudomonadota</taxon>
        <taxon>Betaproteobacteria</taxon>
        <taxon>Burkholderiales</taxon>
        <taxon>Alcaligenaceae</taxon>
        <taxon>Bordetella</taxon>
    </lineage>
</organism>
<gene>
    <name evidence="8" type="ORF">CAL29_12700</name>
</gene>
<keyword evidence="6 7" id="KW-0472">Membrane</keyword>
<protein>
    <submittedName>
        <fullName evidence="8">Fusaric acid resistance protein</fullName>
    </submittedName>
</protein>
<dbReference type="PANTHER" id="PTHR30509:SF9">
    <property type="entry name" value="MULTIDRUG RESISTANCE PROTEIN MDTO"/>
    <property type="match status" value="1"/>
</dbReference>
<feature type="transmembrane region" description="Helical" evidence="7">
    <location>
        <begin position="56"/>
        <end position="74"/>
    </location>
</feature>
<dbReference type="RefSeq" id="WP_094853374.1">
    <property type="nucleotide sequence ID" value="NZ_NEVM01000002.1"/>
</dbReference>
<feature type="transmembrane region" description="Helical" evidence="7">
    <location>
        <begin position="80"/>
        <end position="101"/>
    </location>
</feature>
<keyword evidence="3" id="KW-1003">Cell membrane</keyword>
<keyword evidence="5 7" id="KW-1133">Transmembrane helix</keyword>
<dbReference type="Pfam" id="PF04632">
    <property type="entry name" value="FUSC"/>
    <property type="match status" value="1"/>
</dbReference>
<dbReference type="OrthoDB" id="6538131at2"/>
<dbReference type="InterPro" id="IPR006726">
    <property type="entry name" value="PHBA_efflux_AaeB/fusaric-R"/>
</dbReference>
<evidence type="ECO:0000256" key="4">
    <source>
        <dbReference type="ARBA" id="ARBA00022692"/>
    </source>
</evidence>
<evidence type="ECO:0000256" key="7">
    <source>
        <dbReference type="SAM" id="Phobius"/>
    </source>
</evidence>
<keyword evidence="9" id="KW-1185">Reference proteome</keyword>
<comment type="subcellular location">
    <subcellularLocation>
        <location evidence="1">Cell membrane</location>
        <topology evidence="1">Multi-pass membrane protein</topology>
    </subcellularLocation>
</comment>
<dbReference type="GO" id="GO:0022857">
    <property type="term" value="F:transmembrane transporter activity"/>
    <property type="evidence" value="ECO:0007669"/>
    <property type="project" value="InterPro"/>
</dbReference>
<sequence>MKAPTGEEMLFSVKAYIAAMAALYLSLMIDLPRPFWSVTTAYVVSQNWAGAVRSKAVFRLGGTFIGSTAMVFVVPRLSIYPVLMVGALALWVGMCLYIAVLDRTPRSYMFMLAGYTAGMIALPSVTNAGTVFDTALARVEEISLGILCGSLVHSLILPRGIGPVVMGRLEAAVRDARQWIQAVLRGDTQARTARDRRAIANDITQLRLLSTHIPYDTGNIRWTARSIVAMQDRVAGLTPIVSSMEDRLRTLRASGAPLPADLEPLLDDIAAWLEAGRSSGDDANRATAAALRRRIAELMPAVDAGSDWNTMLLVSLCTRLRELVDHFQEGLALRRDIQAGLNGAPPPMPRMPITSNRALHRDHGIALLSSLAAAFALIICCTFWIGTAWTYGANAALFAVIFSCFFATQDNPVPGIMEFLIYITLSIPISAVYLLLILPALHSFEMVALTIFPTAFILGIYMARPTTFGKAMAMLFGWTGTLALHDTNTADLVSFIDSTLAQNIGVAAAAIIAAVFRKLSAEYSARRIQQANWKELASMASADGPPARASFTVRMLDRIGLLHTRLAERNKDGEPVEEDTLLDLRVGNEIAELQRARRELPVADAAIRPVLDGLAACFRDRVAGVAEQREGVLQRIDLALERVSGATAGVPRHRAIVALVGLRRSLFPQAPAYRPVLAAAPSATPNVPSAS</sequence>
<evidence type="ECO:0000256" key="1">
    <source>
        <dbReference type="ARBA" id="ARBA00004651"/>
    </source>
</evidence>
<reference evidence="9" key="1">
    <citation type="submission" date="2017-05" db="EMBL/GenBank/DDBJ databases">
        <title>Complete and WGS of Bordetella genogroups.</title>
        <authorList>
            <person name="Spilker T."/>
            <person name="Lipuma J."/>
        </authorList>
    </citation>
    <scope>NUCLEOTIDE SEQUENCE [LARGE SCALE GENOMIC DNA]</scope>
    <source>
        <strain evidence="9">AU16122</strain>
    </source>
</reference>
<dbReference type="AlphaFoldDB" id="A0A261SBK8"/>
<keyword evidence="4 7" id="KW-0812">Transmembrane</keyword>
<name>A0A261SBK8_9BORD</name>
<keyword evidence="2" id="KW-0813">Transport</keyword>
<comment type="caution">
    <text evidence="8">The sequence shown here is derived from an EMBL/GenBank/DDBJ whole genome shotgun (WGS) entry which is preliminary data.</text>
</comment>
<evidence type="ECO:0000256" key="6">
    <source>
        <dbReference type="ARBA" id="ARBA00023136"/>
    </source>
</evidence>
<evidence type="ECO:0000313" key="9">
    <source>
        <dbReference type="Proteomes" id="UP000216020"/>
    </source>
</evidence>
<accession>A0A261SBK8</accession>